<proteinExistence type="predicted"/>
<feature type="compositionally biased region" description="Pro residues" evidence="1">
    <location>
        <begin position="413"/>
        <end position="425"/>
    </location>
</feature>
<comment type="caution">
    <text evidence="2">The sequence shown here is derived from an EMBL/GenBank/DDBJ whole genome shotgun (WGS) entry which is preliminary data.</text>
</comment>
<feature type="compositionally biased region" description="Polar residues" evidence="1">
    <location>
        <begin position="284"/>
        <end position="296"/>
    </location>
</feature>
<feature type="compositionally biased region" description="Low complexity" evidence="1">
    <location>
        <begin position="382"/>
        <end position="396"/>
    </location>
</feature>
<reference evidence="2" key="1">
    <citation type="submission" date="2022-07" db="EMBL/GenBank/DDBJ databases">
        <title>Draft genome sequence of Zalerion maritima ATCC 34329, a (micro)plastics degrading marine fungus.</title>
        <authorList>
            <person name="Paco A."/>
            <person name="Goncalves M.F.M."/>
            <person name="Rocha-Santos T.A.P."/>
            <person name="Alves A."/>
        </authorList>
    </citation>
    <scope>NUCLEOTIDE SEQUENCE</scope>
    <source>
        <strain evidence="2">ATCC 34329</strain>
    </source>
</reference>
<sequence>MGRTIETPLRRYMRHLQSFFPELSRYLSSNPHFRRDDGYRFDPLFPSPSPPSATTSPLLSSNSGGDGETNTGARRRRICICTHTHSASSPCTSLHPIISTEPGFMHALLGAVQEATVWTLFVYPRLPSDSTATSGEGSQGPASQGRRKRRKIFRDPRSPENLSAVLSPSGPPMFDKLVANEMAAMGLEDPISLVDVKVGKVEFAYVCAVATVGYARAATHPRPFRPGWQGVSSSSDSSQGRGQSGGRALDLNESPLRPPPQYANTTSTRSEFPPIPHRPRGTTERLSQAHSSSQFLRESRNFTLRLPATPPNQTPPRAETPWLSSSSPASQEFHTASSYHEREQEQGQDQERRSYEATSSLPDLSSFDYHHHTIPNPIAFPSSTSASATASTSTSTQTHYGAVSIAATENTPTPTPNPAPPPSPPESNHDDEDPEPVRWNDPYDPALSNASSSYSPYVIPTSRFGGLAHPHSHPPSPSPDRPSSALITHPFVPTSHAAQAQAQAQAQPHNPSVSSVSSSLSSALVHPHSQNNSSSSSSSSNSRHDNNLQLPSRAAAAAAAVVASPTTYLHSLPPRRKMDPHDLVPPIISALTDPLRSPLHSELSRRSDWTLQGLLEGWAAAFENY</sequence>
<evidence type="ECO:0000313" key="3">
    <source>
        <dbReference type="Proteomes" id="UP001201980"/>
    </source>
</evidence>
<organism evidence="2 3">
    <name type="scientific">Zalerion maritima</name>
    <dbReference type="NCBI Taxonomy" id="339359"/>
    <lineage>
        <taxon>Eukaryota</taxon>
        <taxon>Fungi</taxon>
        <taxon>Dikarya</taxon>
        <taxon>Ascomycota</taxon>
        <taxon>Pezizomycotina</taxon>
        <taxon>Sordariomycetes</taxon>
        <taxon>Lulworthiomycetidae</taxon>
        <taxon>Lulworthiales</taxon>
        <taxon>Lulworthiaceae</taxon>
        <taxon>Zalerion</taxon>
    </lineage>
</organism>
<dbReference type="EMBL" id="JAKWBI020000012">
    <property type="protein sequence ID" value="KAJ2906544.1"/>
    <property type="molecule type" value="Genomic_DNA"/>
</dbReference>
<keyword evidence="3" id="KW-1185">Reference proteome</keyword>
<evidence type="ECO:0000313" key="2">
    <source>
        <dbReference type="EMBL" id="KAJ2906544.1"/>
    </source>
</evidence>
<feature type="region of interest" description="Disordered" evidence="1">
    <location>
        <begin position="38"/>
        <end position="71"/>
    </location>
</feature>
<feature type="compositionally biased region" description="Polar residues" evidence="1">
    <location>
        <begin position="129"/>
        <end position="142"/>
    </location>
</feature>
<feature type="region of interest" description="Disordered" evidence="1">
    <location>
        <begin position="219"/>
        <end position="547"/>
    </location>
</feature>
<dbReference type="Proteomes" id="UP001201980">
    <property type="component" value="Unassembled WGS sequence"/>
</dbReference>
<feature type="compositionally biased region" description="Basic and acidic residues" evidence="1">
    <location>
        <begin position="339"/>
        <end position="355"/>
    </location>
</feature>
<feature type="compositionally biased region" description="Low complexity" evidence="1">
    <location>
        <begin position="227"/>
        <end position="241"/>
    </location>
</feature>
<feature type="compositionally biased region" description="Low complexity" evidence="1">
    <location>
        <begin position="497"/>
        <end position="541"/>
    </location>
</feature>
<feature type="region of interest" description="Disordered" evidence="1">
    <location>
        <begin position="129"/>
        <end position="169"/>
    </location>
</feature>
<gene>
    <name evidence="2" type="ORF">MKZ38_001187</name>
</gene>
<protein>
    <submittedName>
        <fullName evidence="2">Uncharacterized protein</fullName>
    </submittedName>
</protein>
<accession>A0AAD5RXX9</accession>
<name>A0AAD5RXX9_9PEZI</name>
<feature type="compositionally biased region" description="Low complexity" evidence="1">
    <location>
        <begin position="52"/>
        <end position="61"/>
    </location>
</feature>
<dbReference type="AlphaFoldDB" id="A0AAD5RXX9"/>
<evidence type="ECO:0000256" key="1">
    <source>
        <dbReference type="SAM" id="MobiDB-lite"/>
    </source>
</evidence>
<feature type="compositionally biased region" description="Polar residues" evidence="1">
    <location>
        <begin position="322"/>
        <end position="338"/>
    </location>
</feature>